<evidence type="ECO:0000313" key="2">
    <source>
        <dbReference type="Proteomes" id="UP001432071"/>
    </source>
</evidence>
<dbReference type="GeneID" id="93763527"/>
<keyword evidence="2" id="KW-1185">Reference proteome</keyword>
<proteinExistence type="predicted"/>
<dbReference type="EMBL" id="CP108038">
    <property type="protein sequence ID" value="WUN88417.1"/>
    <property type="molecule type" value="Genomic_DNA"/>
</dbReference>
<reference evidence="1" key="1">
    <citation type="submission" date="2022-10" db="EMBL/GenBank/DDBJ databases">
        <title>The complete genomes of actinobacterial strains from the NBC collection.</title>
        <authorList>
            <person name="Joergensen T.S."/>
            <person name="Alvarez Arevalo M."/>
            <person name="Sterndorff E.B."/>
            <person name="Faurdal D."/>
            <person name="Vuksanovic O."/>
            <person name="Mourched A.-S."/>
            <person name="Charusanti P."/>
            <person name="Shaw S."/>
            <person name="Blin K."/>
            <person name="Weber T."/>
        </authorList>
    </citation>
    <scope>NUCLEOTIDE SEQUENCE</scope>
    <source>
        <strain evidence="1">NBC_00302</strain>
    </source>
</reference>
<sequence length="113" mass="11771">MNERLTLAGLSVPMRALRTLAAEYGDLPAPAVGVSTIYPERLELSLHKGLGEFDVWRAALGIGPEQVEFGEQAGDVWTLQASALYAGAEVRLIAYGPALDSVLASTGDGGGDA</sequence>
<evidence type="ECO:0000313" key="1">
    <source>
        <dbReference type="EMBL" id="WUN88417.1"/>
    </source>
</evidence>
<protein>
    <submittedName>
        <fullName evidence="1">Uncharacterized protein</fullName>
    </submittedName>
</protein>
<name>A0ABZ1R124_9ACTN</name>
<dbReference type="RefSeq" id="WP_328735705.1">
    <property type="nucleotide sequence ID" value="NZ_CP108038.1"/>
</dbReference>
<organism evidence="1 2">
    <name type="scientific">Streptomyces bobili</name>
    <dbReference type="NCBI Taxonomy" id="67280"/>
    <lineage>
        <taxon>Bacteria</taxon>
        <taxon>Bacillati</taxon>
        <taxon>Actinomycetota</taxon>
        <taxon>Actinomycetes</taxon>
        <taxon>Kitasatosporales</taxon>
        <taxon>Streptomycetaceae</taxon>
        <taxon>Streptomyces</taxon>
    </lineage>
</organism>
<accession>A0ABZ1R124</accession>
<dbReference type="Proteomes" id="UP001432071">
    <property type="component" value="Chromosome"/>
</dbReference>
<gene>
    <name evidence="1" type="ORF">OHT53_21120</name>
</gene>